<dbReference type="OrthoDB" id="660108at2759"/>
<dbReference type="Pfam" id="PF12937">
    <property type="entry name" value="F-box-like"/>
    <property type="match status" value="1"/>
</dbReference>
<dbReference type="InterPro" id="IPR044809">
    <property type="entry name" value="AUF1-like"/>
</dbReference>
<dbReference type="InterPro" id="IPR001810">
    <property type="entry name" value="F-box_dom"/>
</dbReference>
<sequence length="351" mass="38691">MHPKGRILADPSSHLDHFDLLPDSVALLIFNKPADVRSLGRCSAVCRRFNSLVFLVQDVYIKIDCVVTVDGDFDDDPFRPTFRRHRNSNFLKLILNALLKSDFHNLHSTKGSNKPVFLLLSHHSLAQVLKDFTHVRNLQIELPSGDAGTEEGVLLKWRAVFGSSLQKCVILRGTSVDLKPVSELEASLEDSGSIPESICTNGALKSRVVWTMISSLIAASTRHYLLQPIIMNHPTLKSLVLTDGDGQGTLSMGEGQLKEFRENPPSASSNRTEVPAANMEMKYAPYLELPCGMALRGTTLVTIKPSSDGNTASSSRAETDAYISGSFDNPFKTAVKALMKRRTHLLEMKGF</sequence>
<accession>A0A8J5KWZ7</accession>
<dbReference type="Proteomes" id="UP000734854">
    <property type="component" value="Unassembled WGS sequence"/>
</dbReference>
<name>A0A8J5KWZ7_ZINOF</name>
<gene>
    <name evidence="2" type="ORF">ZIOFF_039162</name>
</gene>
<protein>
    <recommendedName>
        <fullName evidence="1">F-box domain-containing protein</fullName>
    </recommendedName>
</protein>
<evidence type="ECO:0000313" key="3">
    <source>
        <dbReference type="Proteomes" id="UP000734854"/>
    </source>
</evidence>
<evidence type="ECO:0000259" key="1">
    <source>
        <dbReference type="Pfam" id="PF12937"/>
    </source>
</evidence>
<dbReference type="AlphaFoldDB" id="A0A8J5KWZ7"/>
<dbReference type="PANTHER" id="PTHR31215">
    <property type="entry name" value="OS05G0510400 PROTEIN-RELATED"/>
    <property type="match status" value="1"/>
</dbReference>
<organism evidence="2 3">
    <name type="scientific">Zingiber officinale</name>
    <name type="common">Ginger</name>
    <name type="synonym">Amomum zingiber</name>
    <dbReference type="NCBI Taxonomy" id="94328"/>
    <lineage>
        <taxon>Eukaryota</taxon>
        <taxon>Viridiplantae</taxon>
        <taxon>Streptophyta</taxon>
        <taxon>Embryophyta</taxon>
        <taxon>Tracheophyta</taxon>
        <taxon>Spermatophyta</taxon>
        <taxon>Magnoliopsida</taxon>
        <taxon>Liliopsida</taxon>
        <taxon>Zingiberales</taxon>
        <taxon>Zingiberaceae</taxon>
        <taxon>Zingiber</taxon>
    </lineage>
</organism>
<evidence type="ECO:0000313" key="2">
    <source>
        <dbReference type="EMBL" id="KAG6499389.1"/>
    </source>
</evidence>
<dbReference type="EMBL" id="JACMSC010000011">
    <property type="protein sequence ID" value="KAG6499389.1"/>
    <property type="molecule type" value="Genomic_DNA"/>
</dbReference>
<proteinExistence type="predicted"/>
<reference evidence="2 3" key="1">
    <citation type="submission" date="2020-08" db="EMBL/GenBank/DDBJ databases">
        <title>Plant Genome Project.</title>
        <authorList>
            <person name="Zhang R.-G."/>
        </authorList>
    </citation>
    <scope>NUCLEOTIDE SEQUENCE [LARGE SCALE GENOMIC DNA]</scope>
    <source>
        <tissue evidence="2">Rhizome</tissue>
    </source>
</reference>
<feature type="domain" description="F-box" evidence="1">
    <location>
        <begin position="19"/>
        <end position="54"/>
    </location>
</feature>
<comment type="caution">
    <text evidence="2">The sequence shown here is derived from an EMBL/GenBank/DDBJ whole genome shotgun (WGS) entry which is preliminary data.</text>
</comment>
<keyword evidence="3" id="KW-1185">Reference proteome</keyword>